<keyword evidence="1" id="KW-0378">Hydrolase</keyword>
<dbReference type="GO" id="GO:0043456">
    <property type="term" value="P:regulation of pentose-phosphate shunt"/>
    <property type="evidence" value="ECO:0007669"/>
    <property type="project" value="TreeGrafter"/>
</dbReference>
<sequence>MKYFFQHNIYSLDILSVCEINGGPIDNVYSYSGRSIEIKNSVDRIVYRKSDPSHVNVCSSHSNSLARAGQTDIPLSETGHVQAGLVAERLKDRWFTHAFTSDLARANQTAETIMKENRVSSIDLQRDKRLRERKFGEFEGRTVQDLKAKAKEVVGPTRSWMEYNPQGAETYSQLHDRASAFFHELCREIVSSVYDGVGTDLNRKSPRDGTCFLGNTATDSSIEENGFDNKYAKRRKQDGEMMKSQIKHQILPSLNDTSFEKEEFAVSTDKSKSKDVEEGDEWITFEEKKDSKLDVDRTCKEKLDTKEDSNNSRKDKCSRGLSSSVLDLDKEDSKKVKISSSREGSHMDDRDCESHLAADVLLVSHGGFIKELLKYFTQDLGCELPGGNNLAFRICQNCSISKFIVSMSQNNLKLPSIKCLYLNEKNHLKGMEDTTGHY</sequence>
<reference evidence="3" key="1">
    <citation type="submission" date="2019-08" db="EMBL/GenBank/DDBJ databases">
        <title>The improved chromosome-level genome for the pearl oyster Pinctada fucata martensii using PacBio sequencing and Hi-C.</title>
        <authorList>
            <person name="Zheng Z."/>
        </authorList>
    </citation>
    <scope>NUCLEOTIDE SEQUENCE</scope>
    <source>
        <strain evidence="3">ZZ-2019</strain>
        <tissue evidence="3">Adductor muscle</tissue>
    </source>
</reference>
<dbReference type="Gene3D" id="3.40.50.1240">
    <property type="entry name" value="Phosphoglycerate mutase-like"/>
    <property type="match status" value="2"/>
</dbReference>
<dbReference type="InterPro" id="IPR013078">
    <property type="entry name" value="His_Pase_superF_clade-1"/>
</dbReference>
<evidence type="ECO:0000256" key="2">
    <source>
        <dbReference type="PIRSR" id="PIRSR613078-2"/>
    </source>
</evidence>
<protein>
    <recommendedName>
        <fullName evidence="5">Fructose-2,6-bisphosphatase TIGAR</fullName>
    </recommendedName>
</protein>
<gene>
    <name evidence="3" type="ORF">FSP39_001288</name>
</gene>
<dbReference type="GO" id="GO:0005829">
    <property type="term" value="C:cytosol"/>
    <property type="evidence" value="ECO:0007669"/>
    <property type="project" value="TreeGrafter"/>
</dbReference>
<dbReference type="CDD" id="cd07067">
    <property type="entry name" value="HP_PGM_like"/>
    <property type="match status" value="1"/>
</dbReference>
<feature type="binding site" evidence="2">
    <location>
        <position position="105"/>
    </location>
    <ligand>
        <name>substrate</name>
    </ligand>
</feature>
<dbReference type="InterPro" id="IPR051695">
    <property type="entry name" value="Phosphoglycerate_Mutase"/>
</dbReference>
<comment type="caution">
    <text evidence="3">The sequence shown here is derived from an EMBL/GenBank/DDBJ whole genome shotgun (WGS) entry which is preliminary data.</text>
</comment>
<name>A0AA88YBC7_PINIB</name>
<dbReference type="AlphaFoldDB" id="A0AA88YBC7"/>
<evidence type="ECO:0008006" key="5">
    <source>
        <dbReference type="Google" id="ProtNLM"/>
    </source>
</evidence>
<organism evidence="3 4">
    <name type="scientific">Pinctada imbricata</name>
    <name type="common">Atlantic pearl-oyster</name>
    <name type="synonym">Pinctada martensii</name>
    <dbReference type="NCBI Taxonomy" id="66713"/>
    <lineage>
        <taxon>Eukaryota</taxon>
        <taxon>Metazoa</taxon>
        <taxon>Spiralia</taxon>
        <taxon>Lophotrochozoa</taxon>
        <taxon>Mollusca</taxon>
        <taxon>Bivalvia</taxon>
        <taxon>Autobranchia</taxon>
        <taxon>Pteriomorphia</taxon>
        <taxon>Pterioida</taxon>
        <taxon>Pterioidea</taxon>
        <taxon>Pteriidae</taxon>
        <taxon>Pinctada</taxon>
    </lineage>
</organism>
<dbReference type="Proteomes" id="UP001186944">
    <property type="component" value="Unassembled WGS sequence"/>
</dbReference>
<evidence type="ECO:0000256" key="1">
    <source>
        <dbReference type="ARBA" id="ARBA00022801"/>
    </source>
</evidence>
<dbReference type="SMART" id="SM00855">
    <property type="entry name" value="PGAM"/>
    <property type="match status" value="1"/>
</dbReference>
<dbReference type="PANTHER" id="PTHR46517">
    <property type="entry name" value="FRUCTOSE-2,6-BISPHOSPHATASE TIGAR"/>
    <property type="match status" value="1"/>
</dbReference>
<evidence type="ECO:0000313" key="4">
    <source>
        <dbReference type="Proteomes" id="UP001186944"/>
    </source>
</evidence>
<dbReference type="SUPFAM" id="SSF53254">
    <property type="entry name" value="Phosphoglycerate mutase-like"/>
    <property type="match status" value="1"/>
</dbReference>
<dbReference type="Pfam" id="PF00300">
    <property type="entry name" value="His_Phos_1"/>
    <property type="match status" value="1"/>
</dbReference>
<dbReference type="GO" id="GO:0004331">
    <property type="term" value="F:fructose-2,6-bisphosphate 2-phosphatase activity"/>
    <property type="evidence" value="ECO:0007669"/>
    <property type="project" value="TreeGrafter"/>
</dbReference>
<accession>A0AA88YBC7</accession>
<evidence type="ECO:0000313" key="3">
    <source>
        <dbReference type="EMBL" id="KAK3096558.1"/>
    </source>
</evidence>
<keyword evidence="4" id="KW-1185">Reference proteome</keyword>
<dbReference type="PANTHER" id="PTHR46517:SF1">
    <property type="entry name" value="FRUCTOSE-2,6-BISPHOSPHATASE TIGAR"/>
    <property type="match status" value="1"/>
</dbReference>
<proteinExistence type="predicted"/>
<dbReference type="InterPro" id="IPR029033">
    <property type="entry name" value="His_PPase_superfam"/>
</dbReference>
<dbReference type="EMBL" id="VSWD01000007">
    <property type="protein sequence ID" value="KAK3096558.1"/>
    <property type="molecule type" value="Genomic_DNA"/>
</dbReference>
<dbReference type="GO" id="GO:0045820">
    <property type="term" value="P:negative regulation of glycolytic process"/>
    <property type="evidence" value="ECO:0007669"/>
    <property type="project" value="TreeGrafter"/>
</dbReference>